<accession>A0A9W6QIK0</accession>
<keyword evidence="2" id="KW-1185">Reference proteome</keyword>
<sequence length="1012" mass="112503">MILAVDRYDELEQAYLDDGCAERSTIHFSVAAIDFQLRFTMLCAAAALREQDPYQVQLSRAPGFGTYQAFLSKARSILHKSGYTDFAAVIRLVDEVFAAITGFNGRDPRFGSLTRLRNELAHAQVMPTGADLAALRDSVLAVAKQISAAIRGFLTGAEIVTRPGDADLGAVDFAWADRRLSMWPFLCADRSGRLCVFAQFNSTAPTYLRAGSADVTVKGGGDELIIDLTAVMRPLDNDRFGHFVADIQLDLAGFRDADHACHHYEVDGMVAILWFRATSEGTEARTDQFRLGDGEQRQWLNPGTGEWCPYPDFLRDIVNWPVAVARFRQYLEKIEEELLEGEREGLAWTKGAGVYIKPTFRVTGLQNSSRKAEPMGIDELRAEIDGRLRLRGSKSRIYFVEGEAGIGKTRSLVATALERAREIEREPGSTRSQDRLPLLYYVRSTGQASNSLDTVIDAAATKTKNLELENIKALCRNGLIALVVDGLDELLGGVGYDNALGSLRQWIEAMAGRGVIVVSARSSYYVNQYSESIRRDREQLDIVVEHRVATVTEWDDDQLAGFLRQHGVDPVRAERLSREDRKLLGLPFFARVYAEFADTFDENSETLPDLLLNQYIARESPKLVDGQHRPLLDVTQLRATFERLAVAMAERGAREADLDDLEHAALAATGLHDITLIPGLRDRLSTLCALKVSSSASADKRFSFQHELFYDIFLADAILRDLHADDFVHVLTMMATVQWRAATVSRVTREGGENVELLFTVEPHQLPDDLHTSQRRTFSANLGALLASHARSTGEVTETAVVQATFGALDLIGVAVDGVRFERCEFETLRLPSTGVRGLEFIDCAIGTLFVETGGKPLKCVTAFENTAVAQLVRPTAFLEKTHAVRQALYELGAPVTRVKAAEPDSEFADAVEFFLDNIRARVDTVVVYERTLTPAEENIRWQNEYGMDQWVAFIRILRDTECAKLVPFSAGGPPVLRVKILSIEKLRERVAQSSSSPIALFWQAVRRHKVA</sequence>
<protein>
    <recommendedName>
        <fullName evidence="3">NACHT domain-containing protein</fullName>
    </recommendedName>
</protein>
<evidence type="ECO:0000313" key="2">
    <source>
        <dbReference type="Proteomes" id="UP001165042"/>
    </source>
</evidence>
<dbReference type="EMBL" id="BSSD01000002">
    <property type="protein sequence ID" value="GLW91103.1"/>
    <property type="molecule type" value="Genomic_DNA"/>
</dbReference>
<evidence type="ECO:0008006" key="3">
    <source>
        <dbReference type="Google" id="ProtNLM"/>
    </source>
</evidence>
<dbReference type="AlphaFoldDB" id="A0A9W6QIK0"/>
<organism evidence="1 2">
    <name type="scientific">Actinokineospora globicatena</name>
    <dbReference type="NCBI Taxonomy" id="103729"/>
    <lineage>
        <taxon>Bacteria</taxon>
        <taxon>Bacillati</taxon>
        <taxon>Actinomycetota</taxon>
        <taxon>Actinomycetes</taxon>
        <taxon>Pseudonocardiales</taxon>
        <taxon>Pseudonocardiaceae</taxon>
        <taxon>Actinokineospora</taxon>
    </lineage>
</organism>
<dbReference type="Gene3D" id="3.40.50.300">
    <property type="entry name" value="P-loop containing nucleotide triphosphate hydrolases"/>
    <property type="match status" value="1"/>
</dbReference>
<evidence type="ECO:0000313" key="1">
    <source>
        <dbReference type="EMBL" id="GLW91103.1"/>
    </source>
</evidence>
<reference evidence="1" key="1">
    <citation type="submission" date="2023-02" db="EMBL/GenBank/DDBJ databases">
        <title>Actinokineospora globicatena NBRC 15670.</title>
        <authorList>
            <person name="Ichikawa N."/>
            <person name="Sato H."/>
            <person name="Tonouchi N."/>
        </authorList>
    </citation>
    <scope>NUCLEOTIDE SEQUENCE</scope>
    <source>
        <strain evidence="1">NBRC 15670</strain>
    </source>
</reference>
<proteinExistence type="predicted"/>
<name>A0A9W6QIK0_9PSEU</name>
<gene>
    <name evidence="1" type="ORF">Aglo03_19190</name>
</gene>
<comment type="caution">
    <text evidence="1">The sequence shown here is derived from an EMBL/GenBank/DDBJ whole genome shotgun (WGS) entry which is preliminary data.</text>
</comment>
<dbReference type="InterPro" id="IPR027417">
    <property type="entry name" value="P-loop_NTPase"/>
</dbReference>
<dbReference type="Proteomes" id="UP001165042">
    <property type="component" value="Unassembled WGS sequence"/>
</dbReference>
<dbReference type="RefSeq" id="WP_285609614.1">
    <property type="nucleotide sequence ID" value="NZ_BSSD01000002.1"/>
</dbReference>